<dbReference type="GO" id="GO:0016020">
    <property type="term" value="C:membrane"/>
    <property type="evidence" value="ECO:0007669"/>
    <property type="project" value="InterPro"/>
</dbReference>
<keyword evidence="5" id="KW-1185">Reference proteome</keyword>
<feature type="transmembrane region" description="Helical" evidence="2">
    <location>
        <begin position="47"/>
        <end position="63"/>
    </location>
</feature>
<dbReference type="EMBL" id="CP016786">
    <property type="protein sequence ID" value="ASW42454.1"/>
    <property type="molecule type" value="Genomic_DNA"/>
</dbReference>
<feature type="transmembrane region" description="Helical" evidence="2">
    <location>
        <begin position="16"/>
        <end position="35"/>
    </location>
</feature>
<dbReference type="RefSeq" id="WP_119864591.1">
    <property type="nucleotide sequence ID" value="NZ_CP016786.1"/>
</dbReference>
<dbReference type="InterPro" id="IPR000620">
    <property type="entry name" value="EamA_dom"/>
</dbReference>
<dbReference type="KEGG" id="cia:BEN51_02850"/>
<dbReference type="Pfam" id="PF00892">
    <property type="entry name" value="EamA"/>
    <property type="match status" value="1"/>
</dbReference>
<evidence type="ECO:0000259" key="3">
    <source>
        <dbReference type="Pfam" id="PF00892"/>
    </source>
</evidence>
<protein>
    <recommendedName>
        <fullName evidence="3">EamA domain-containing protein</fullName>
    </recommendedName>
</protein>
<evidence type="ECO:0000256" key="1">
    <source>
        <dbReference type="ARBA" id="ARBA00007362"/>
    </source>
</evidence>
<feature type="transmembrane region" description="Helical" evidence="2">
    <location>
        <begin position="99"/>
        <end position="118"/>
    </location>
</feature>
<name>A0A343JA96_9CLOT</name>
<keyword evidence="2" id="KW-0472">Membrane</keyword>
<proteinExistence type="inferred from homology"/>
<evidence type="ECO:0000313" key="4">
    <source>
        <dbReference type="EMBL" id="ASW42454.1"/>
    </source>
</evidence>
<evidence type="ECO:0000313" key="5">
    <source>
        <dbReference type="Proteomes" id="UP000264883"/>
    </source>
</evidence>
<dbReference type="AlphaFoldDB" id="A0A343JA96"/>
<keyword evidence="2" id="KW-0812">Transmembrane</keyword>
<feature type="domain" description="EamA" evidence="3">
    <location>
        <begin position="26"/>
        <end position="117"/>
    </location>
</feature>
<dbReference type="SUPFAM" id="SSF103481">
    <property type="entry name" value="Multidrug resistance efflux transporter EmrE"/>
    <property type="match status" value="1"/>
</dbReference>
<accession>A0A343JA96</accession>
<dbReference type="InterPro" id="IPR037185">
    <property type="entry name" value="EmrE-like"/>
</dbReference>
<dbReference type="Proteomes" id="UP000264883">
    <property type="component" value="Chromosome"/>
</dbReference>
<sequence length="122" mass="14286">MEKDNIDKKKYNFKDIIFLNAIIFYYPIVSILAKVASQHEIFSIDFIKWYFLQLVSIGIYAILWQKAIKNFDLSFAYSNKALVIIYNLFWAAILFNETITIKNVVGSIIILIGIRVMVKDEH</sequence>
<gene>
    <name evidence="4" type="ORF">BEN51_02850</name>
</gene>
<feature type="transmembrane region" description="Helical" evidence="2">
    <location>
        <begin position="75"/>
        <end position="93"/>
    </location>
</feature>
<dbReference type="Gene3D" id="1.10.3730.20">
    <property type="match status" value="1"/>
</dbReference>
<keyword evidence="2" id="KW-1133">Transmembrane helix</keyword>
<dbReference type="OrthoDB" id="3192564at2"/>
<reference evidence="4 5" key="1">
    <citation type="submission" date="2016-08" db="EMBL/GenBank/DDBJ databases">
        <title>Complete Genome Sequence Of The Indigo Reducing Clostridium isatidis DSM15098.</title>
        <authorList>
            <person name="Little G.T."/>
            <person name="Minton N.P."/>
        </authorList>
    </citation>
    <scope>NUCLEOTIDE SEQUENCE [LARGE SCALE GENOMIC DNA]</scope>
    <source>
        <strain evidence="4 5">DSM 15098</strain>
    </source>
</reference>
<evidence type="ECO:0000256" key="2">
    <source>
        <dbReference type="SAM" id="Phobius"/>
    </source>
</evidence>
<organism evidence="4 5">
    <name type="scientific">Clostridium isatidis</name>
    <dbReference type="NCBI Taxonomy" id="182773"/>
    <lineage>
        <taxon>Bacteria</taxon>
        <taxon>Bacillati</taxon>
        <taxon>Bacillota</taxon>
        <taxon>Clostridia</taxon>
        <taxon>Eubacteriales</taxon>
        <taxon>Clostridiaceae</taxon>
        <taxon>Clostridium</taxon>
    </lineage>
</organism>
<comment type="similarity">
    <text evidence="1">Belongs to the EamA transporter family.</text>
</comment>